<dbReference type="AlphaFoldDB" id="A0A0A8Z8D8"/>
<evidence type="ECO:0000313" key="2">
    <source>
        <dbReference type="EMBL" id="JAD35659.1"/>
    </source>
</evidence>
<accession>A0A0A8Z8D8</accession>
<reference evidence="2" key="1">
    <citation type="submission" date="2014-09" db="EMBL/GenBank/DDBJ databases">
        <authorList>
            <person name="Magalhaes I.L.F."/>
            <person name="Oliveira U."/>
            <person name="Santos F.R."/>
            <person name="Vidigal T.H.D.A."/>
            <person name="Brescovit A.D."/>
            <person name="Santos A.J."/>
        </authorList>
    </citation>
    <scope>NUCLEOTIDE SEQUENCE</scope>
    <source>
        <tissue evidence="2">Shoot tissue taken approximately 20 cm above the soil surface</tissue>
    </source>
</reference>
<name>A0A0A8Z8D8_ARUDO</name>
<evidence type="ECO:0000256" key="1">
    <source>
        <dbReference type="SAM" id="MobiDB-lite"/>
    </source>
</evidence>
<dbReference type="EMBL" id="GBRH01262236">
    <property type="protein sequence ID" value="JAD35659.1"/>
    <property type="molecule type" value="Transcribed_RNA"/>
</dbReference>
<feature type="compositionally biased region" description="Basic and acidic residues" evidence="1">
    <location>
        <begin position="26"/>
        <end position="41"/>
    </location>
</feature>
<reference evidence="2" key="2">
    <citation type="journal article" date="2015" name="Data Brief">
        <title>Shoot transcriptome of the giant reed, Arundo donax.</title>
        <authorList>
            <person name="Barrero R.A."/>
            <person name="Guerrero F.D."/>
            <person name="Moolhuijzen P."/>
            <person name="Goolsby J.A."/>
            <person name="Tidwell J."/>
            <person name="Bellgard S.E."/>
            <person name="Bellgard M.I."/>
        </authorList>
    </citation>
    <scope>NUCLEOTIDE SEQUENCE</scope>
    <source>
        <tissue evidence="2">Shoot tissue taken approximately 20 cm above the soil surface</tissue>
    </source>
</reference>
<proteinExistence type="predicted"/>
<sequence length="41" mass="4794">MQVLLLFPVFLHKLPYQENSSHGRPPRHEPKLIFGHDCHSS</sequence>
<protein>
    <submittedName>
        <fullName evidence="2">Uncharacterized protein</fullName>
    </submittedName>
</protein>
<feature type="region of interest" description="Disordered" evidence="1">
    <location>
        <begin position="17"/>
        <end position="41"/>
    </location>
</feature>
<organism evidence="2">
    <name type="scientific">Arundo donax</name>
    <name type="common">Giant reed</name>
    <name type="synonym">Donax arundinaceus</name>
    <dbReference type="NCBI Taxonomy" id="35708"/>
    <lineage>
        <taxon>Eukaryota</taxon>
        <taxon>Viridiplantae</taxon>
        <taxon>Streptophyta</taxon>
        <taxon>Embryophyta</taxon>
        <taxon>Tracheophyta</taxon>
        <taxon>Spermatophyta</taxon>
        <taxon>Magnoliopsida</taxon>
        <taxon>Liliopsida</taxon>
        <taxon>Poales</taxon>
        <taxon>Poaceae</taxon>
        <taxon>PACMAD clade</taxon>
        <taxon>Arundinoideae</taxon>
        <taxon>Arundineae</taxon>
        <taxon>Arundo</taxon>
    </lineage>
</organism>